<dbReference type="Proteomes" id="UP000886749">
    <property type="component" value="Unassembled WGS sequence"/>
</dbReference>
<dbReference type="InterPro" id="IPR032485">
    <property type="entry name" value="LRP1-like_beta_prop"/>
</dbReference>
<name>A0A9D1AIY2_9FIRM</name>
<protein>
    <submittedName>
        <fullName evidence="3">DUF5050 domain-containing protein</fullName>
    </submittedName>
</protein>
<proteinExistence type="predicted"/>
<organism evidence="3 4">
    <name type="scientific">Candidatus Egerieicola pullicola</name>
    <dbReference type="NCBI Taxonomy" id="2840775"/>
    <lineage>
        <taxon>Bacteria</taxon>
        <taxon>Bacillati</taxon>
        <taxon>Bacillota</taxon>
        <taxon>Clostridia</taxon>
        <taxon>Eubacteriales</taxon>
        <taxon>Oscillospiraceae</taxon>
        <taxon>Oscillospiraceae incertae sedis</taxon>
        <taxon>Candidatus Egerieicola</taxon>
    </lineage>
</organism>
<keyword evidence="1" id="KW-0732">Signal</keyword>
<dbReference type="InterPro" id="IPR011042">
    <property type="entry name" value="6-blade_b-propeller_TolB-like"/>
</dbReference>
<dbReference type="Gene3D" id="2.120.10.30">
    <property type="entry name" value="TolB, C-terminal domain"/>
    <property type="match status" value="1"/>
</dbReference>
<evidence type="ECO:0000313" key="3">
    <source>
        <dbReference type="EMBL" id="HIR40849.1"/>
    </source>
</evidence>
<accession>A0A9D1AIY2</accession>
<dbReference type="EMBL" id="DVGY01000078">
    <property type="protein sequence ID" value="HIR40849.1"/>
    <property type="molecule type" value="Genomic_DNA"/>
</dbReference>
<dbReference type="Pfam" id="PF16472">
    <property type="entry name" value="DUF5050"/>
    <property type="match status" value="1"/>
</dbReference>
<sequence length="295" mass="33353">MIVAAVILLVCLFWPSTPLAVGNNGLAVQMGSTIYYANANDQNRLYAMKTDGSGNHQVLAETIGGMVTDGTNLYAFINDEYRYLWTLNLENRSRSLLMDTAAGEMGYSNRYLYYTDFNKDNTLYSLYLSDTNVHTQLTSLPTYDLSSDGNNVYFRYGRDGDYALCSVPLAGGDVTTILSKQVLDVVYYEGKLYYIDQQRNFCSVNPDSSQDQVISEIPCSNLVIFEDQLYFIHNGEAEEEDAGSLCRMNLDGSGYEVLAQGSYNNINVVENRVFFLDNNRQMYYYDIQHRTVGRV</sequence>
<dbReference type="SUPFAM" id="SSF69304">
    <property type="entry name" value="Tricorn protease N-terminal domain"/>
    <property type="match status" value="1"/>
</dbReference>
<comment type="caution">
    <text evidence="3">The sequence shown here is derived from an EMBL/GenBank/DDBJ whole genome shotgun (WGS) entry which is preliminary data.</text>
</comment>
<evidence type="ECO:0000313" key="4">
    <source>
        <dbReference type="Proteomes" id="UP000886749"/>
    </source>
</evidence>
<feature type="chain" id="PRO_5038876604" evidence="1">
    <location>
        <begin position="21"/>
        <end position="295"/>
    </location>
</feature>
<dbReference type="AlphaFoldDB" id="A0A9D1AIY2"/>
<reference evidence="3" key="2">
    <citation type="journal article" date="2021" name="PeerJ">
        <title>Extensive microbial diversity within the chicken gut microbiome revealed by metagenomics and culture.</title>
        <authorList>
            <person name="Gilroy R."/>
            <person name="Ravi A."/>
            <person name="Getino M."/>
            <person name="Pursley I."/>
            <person name="Horton D.L."/>
            <person name="Alikhan N.F."/>
            <person name="Baker D."/>
            <person name="Gharbi K."/>
            <person name="Hall N."/>
            <person name="Watson M."/>
            <person name="Adriaenssens E.M."/>
            <person name="Foster-Nyarko E."/>
            <person name="Jarju S."/>
            <person name="Secka A."/>
            <person name="Antonio M."/>
            <person name="Oren A."/>
            <person name="Chaudhuri R.R."/>
            <person name="La Ragione R."/>
            <person name="Hildebrand F."/>
            <person name="Pallen M.J."/>
        </authorList>
    </citation>
    <scope>NUCLEOTIDE SEQUENCE</scope>
    <source>
        <strain evidence="3">CHK184-25365</strain>
    </source>
</reference>
<reference evidence="3" key="1">
    <citation type="submission" date="2020-10" db="EMBL/GenBank/DDBJ databases">
        <authorList>
            <person name="Gilroy R."/>
        </authorList>
    </citation>
    <scope>NUCLEOTIDE SEQUENCE</scope>
    <source>
        <strain evidence="3">CHK184-25365</strain>
    </source>
</reference>
<feature type="domain" description="Prolow-density lipoprotein receptor-related protein 1-like beta-propeller" evidence="2">
    <location>
        <begin position="22"/>
        <end position="287"/>
    </location>
</feature>
<evidence type="ECO:0000259" key="2">
    <source>
        <dbReference type="Pfam" id="PF16472"/>
    </source>
</evidence>
<feature type="signal peptide" evidence="1">
    <location>
        <begin position="1"/>
        <end position="20"/>
    </location>
</feature>
<gene>
    <name evidence="3" type="ORF">IAB36_03370</name>
</gene>
<evidence type="ECO:0000256" key="1">
    <source>
        <dbReference type="SAM" id="SignalP"/>
    </source>
</evidence>